<evidence type="ECO:0000313" key="1">
    <source>
        <dbReference type="EMBL" id="KAK4447195.1"/>
    </source>
</evidence>
<sequence length="318" mass="34902">MAAQGALCGNPGDTSYSLFLFPTDGGAFKFEEGPEVKKPPEQWYREHCAVEITCRCLNIIHGRRNPNARNAATLIVLELRFFPRKAGRRVTSAEMKFTFRGSNICPRVVNISPDGCFSLAKSTVVWESSKKVEGGGDIGLSTMASLKLLVDYAIITRGETENVARVWGNSVAEISNNPHGHFNSAYWSLTENTSTSSGVPSQLRLAMLVERFEVGTFWCDVKADINKDIRTAVGSFFYSSGPRAVSIPLNPRAVFEGVGDDNAILDGFGRDSLDMVQLNDLAAITLEQRILDEMKVVMLGQPKEDKSQDPTKDVQVAN</sequence>
<organism evidence="1 2">
    <name type="scientific">Podospora aff. communis PSN243</name>
    <dbReference type="NCBI Taxonomy" id="3040156"/>
    <lineage>
        <taxon>Eukaryota</taxon>
        <taxon>Fungi</taxon>
        <taxon>Dikarya</taxon>
        <taxon>Ascomycota</taxon>
        <taxon>Pezizomycotina</taxon>
        <taxon>Sordariomycetes</taxon>
        <taxon>Sordariomycetidae</taxon>
        <taxon>Sordariales</taxon>
        <taxon>Podosporaceae</taxon>
        <taxon>Podospora</taxon>
    </lineage>
</organism>
<dbReference type="AlphaFoldDB" id="A0AAV9GH27"/>
<reference evidence="1" key="2">
    <citation type="submission" date="2023-05" db="EMBL/GenBank/DDBJ databases">
        <authorList>
            <consortium name="Lawrence Berkeley National Laboratory"/>
            <person name="Steindorff A."/>
            <person name="Hensen N."/>
            <person name="Bonometti L."/>
            <person name="Westerberg I."/>
            <person name="Brannstrom I.O."/>
            <person name="Guillou S."/>
            <person name="Cros-Aarteil S."/>
            <person name="Calhoun S."/>
            <person name="Haridas S."/>
            <person name="Kuo A."/>
            <person name="Mondo S."/>
            <person name="Pangilinan J."/>
            <person name="Riley R."/>
            <person name="Labutti K."/>
            <person name="Andreopoulos B."/>
            <person name="Lipzen A."/>
            <person name="Chen C."/>
            <person name="Yanf M."/>
            <person name="Daum C."/>
            <person name="Ng V."/>
            <person name="Clum A."/>
            <person name="Ohm R."/>
            <person name="Martin F."/>
            <person name="Silar P."/>
            <person name="Natvig D."/>
            <person name="Lalanne C."/>
            <person name="Gautier V."/>
            <person name="Ament-Velasquez S.L."/>
            <person name="Kruys A."/>
            <person name="Hutchinson M.I."/>
            <person name="Powell A.J."/>
            <person name="Barry K."/>
            <person name="Miller A.N."/>
            <person name="Grigoriev I.V."/>
            <person name="Debuchy R."/>
            <person name="Gladieux P."/>
            <person name="Thoren M.H."/>
            <person name="Johannesson H."/>
        </authorList>
    </citation>
    <scope>NUCLEOTIDE SEQUENCE</scope>
    <source>
        <strain evidence="1">PSN243</strain>
    </source>
</reference>
<name>A0AAV9GH27_9PEZI</name>
<dbReference type="Proteomes" id="UP001321760">
    <property type="component" value="Unassembled WGS sequence"/>
</dbReference>
<reference evidence="1" key="1">
    <citation type="journal article" date="2023" name="Mol. Phylogenet. Evol.">
        <title>Genome-scale phylogeny and comparative genomics of the fungal order Sordariales.</title>
        <authorList>
            <person name="Hensen N."/>
            <person name="Bonometti L."/>
            <person name="Westerberg I."/>
            <person name="Brannstrom I.O."/>
            <person name="Guillou S."/>
            <person name="Cros-Aarteil S."/>
            <person name="Calhoun S."/>
            <person name="Haridas S."/>
            <person name="Kuo A."/>
            <person name="Mondo S."/>
            <person name="Pangilinan J."/>
            <person name="Riley R."/>
            <person name="LaButti K."/>
            <person name="Andreopoulos B."/>
            <person name="Lipzen A."/>
            <person name="Chen C."/>
            <person name="Yan M."/>
            <person name="Daum C."/>
            <person name="Ng V."/>
            <person name="Clum A."/>
            <person name="Steindorff A."/>
            <person name="Ohm R.A."/>
            <person name="Martin F."/>
            <person name="Silar P."/>
            <person name="Natvig D.O."/>
            <person name="Lalanne C."/>
            <person name="Gautier V."/>
            <person name="Ament-Velasquez S.L."/>
            <person name="Kruys A."/>
            <person name="Hutchinson M.I."/>
            <person name="Powell A.J."/>
            <person name="Barry K."/>
            <person name="Miller A.N."/>
            <person name="Grigoriev I.V."/>
            <person name="Debuchy R."/>
            <person name="Gladieux P."/>
            <person name="Hiltunen Thoren M."/>
            <person name="Johannesson H."/>
        </authorList>
    </citation>
    <scope>NUCLEOTIDE SEQUENCE</scope>
    <source>
        <strain evidence="1">PSN243</strain>
    </source>
</reference>
<proteinExistence type="predicted"/>
<protein>
    <submittedName>
        <fullName evidence="1">Uncharacterized protein</fullName>
    </submittedName>
</protein>
<comment type="caution">
    <text evidence="1">The sequence shown here is derived from an EMBL/GenBank/DDBJ whole genome shotgun (WGS) entry which is preliminary data.</text>
</comment>
<dbReference type="EMBL" id="MU865951">
    <property type="protein sequence ID" value="KAK4447195.1"/>
    <property type="molecule type" value="Genomic_DNA"/>
</dbReference>
<gene>
    <name evidence="1" type="ORF">QBC34DRAFT_410079</name>
</gene>
<keyword evidence="2" id="KW-1185">Reference proteome</keyword>
<evidence type="ECO:0000313" key="2">
    <source>
        <dbReference type="Proteomes" id="UP001321760"/>
    </source>
</evidence>
<accession>A0AAV9GH27</accession>